<dbReference type="InterPro" id="IPR036563">
    <property type="entry name" value="MoaE_sf"/>
</dbReference>
<keyword evidence="2" id="KW-1185">Reference proteome</keyword>
<dbReference type="Gene3D" id="3.90.1170.40">
    <property type="entry name" value="Molybdopterin biosynthesis MoaE subunit"/>
    <property type="match status" value="1"/>
</dbReference>
<gene>
    <name evidence="1" type="ORF">ER308_04630</name>
</gene>
<dbReference type="SUPFAM" id="SSF54690">
    <property type="entry name" value="Molybdopterin synthase subunit MoaE"/>
    <property type="match status" value="1"/>
</dbReference>
<dbReference type="CDD" id="cd00756">
    <property type="entry name" value="MoaE"/>
    <property type="match status" value="1"/>
</dbReference>
<dbReference type="PANTHER" id="PTHR23404">
    <property type="entry name" value="MOLYBDOPTERIN SYNTHASE RELATED"/>
    <property type="match status" value="1"/>
</dbReference>
<dbReference type="InterPro" id="IPR003448">
    <property type="entry name" value="Mopterin_biosynth_MoaE"/>
</dbReference>
<dbReference type="KEGG" id="erz:ER308_04630"/>
<dbReference type="EMBL" id="CP036402">
    <property type="protein sequence ID" value="QBI18900.1"/>
    <property type="molecule type" value="Genomic_DNA"/>
</dbReference>
<dbReference type="Pfam" id="PF02391">
    <property type="entry name" value="MoaE"/>
    <property type="match status" value="1"/>
</dbReference>
<sequence length="152" mass="16144">MTSPATRGRGPVPARTHAALTSEPLSTDAAHRFCADPAAGAVVVFVGAVREQSEGRAVTGLSYEAYVELANAQLVRLAEELALRDGITAVWMEHRVGSLGVEEPSVVVGVSAAHRPEAFAAAREGIDRLKAEVPIWKQEHWADGDAHWPGTT</sequence>
<reference evidence="1 2" key="1">
    <citation type="submission" date="2019-01" db="EMBL/GenBank/DDBJ databases">
        <title>Egibacter rhizosphaerae EGI 80759T.</title>
        <authorList>
            <person name="Chen D.-D."/>
            <person name="Tian Y."/>
            <person name="Jiao J.-Y."/>
            <person name="Zhang X.-T."/>
            <person name="Zhang Y.-G."/>
            <person name="Zhang Y."/>
            <person name="Xiao M."/>
            <person name="Shu W.-S."/>
            <person name="Li W.-J."/>
        </authorList>
    </citation>
    <scope>NUCLEOTIDE SEQUENCE [LARGE SCALE GENOMIC DNA]</scope>
    <source>
        <strain evidence="1 2">EGI 80759</strain>
    </source>
</reference>
<proteinExistence type="predicted"/>
<accession>A0A411YCH4</accession>
<dbReference type="AlphaFoldDB" id="A0A411YCH4"/>
<protein>
    <submittedName>
        <fullName evidence="1">Molybdenum cofactor biosynthesis protein MoaE</fullName>
    </submittedName>
</protein>
<dbReference type="Proteomes" id="UP000291469">
    <property type="component" value="Chromosome"/>
</dbReference>
<dbReference type="OrthoDB" id="9794429at2"/>
<organism evidence="1 2">
    <name type="scientific">Egibacter rhizosphaerae</name>
    <dbReference type="NCBI Taxonomy" id="1670831"/>
    <lineage>
        <taxon>Bacteria</taxon>
        <taxon>Bacillati</taxon>
        <taxon>Actinomycetota</taxon>
        <taxon>Nitriliruptoria</taxon>
        <taxon>Egibacterales</taxon>
        <taxon>Egibacteraceae</taxon>
        <taxon>Egibacter</taxon>
    </lineage>
</organism>
<evidence type="ECO:0000313" key="1">
    <source>
        <dbReference type="EMBL" id="QBI18900.1"/>
    </source>
</evidence>
<evidence type="ECO:0000313" key="2">
    <source>
        <dbReference type="Proteomes" id="UP000291469"/>
    </source>
</evidence>
<name>A0A411YCH4_9ACTN</name>
<dbReference type="GO" id="GO:0006777">
    <property type="term" value="P:Mo-molybdopterin cofactor biosynthetic process"/>
    <property type="evidence" value="ECO:0007669"/>
    <property type="project" value="InterPro"/>
</dbReference>